<gene>
    <name evidence="2" type="ordered locus">Hoch_3915</name>
</gene>
<sequence>MATARTARRRRGHQQPDRRTNLRGMSALLMLSFVLAQLGSFAHALAERHERCAEHGELIHVEASAAADALEAPAAGHEHDHEHGDTPVLAAAPDAGEHGHDHCHLGPLTRETQPVERAEFALAPPVQPGLGAALPPLSTPRTSARYAFAPKTSPPAPAA</sequence>
<dbReference type="Proteomes" id="UP000001880">
    <property type="component" value="Chromosome"/>
</dbReference>
<feature type="region of interest" description="Disordered" evidence="1">
    <location>
        <begin position="69"/>
        <end position="104"/>
    </location>
</feature>
<name>D0LZF2_HALO1</name>
<evidence type="ECO:0000256" key="1">
    <source>
        <dbReference type="SAM" id="MobiDB-lite"/>
    </source>
</evidence>
<accession>D0LZF2</accession>
<proteinExistence type="predicted"/>
<organism evidence="2 3">
    <name type="scientific">Haliangium ochraceum (strain DSM 14365 / JCM 11303 / SMP-2)</name>
    <dbReference type="NCBI Taxonomy" id="502025"/>
    <lineage>
        <taxon>Bacteria</taxon>
        <taxon>Pseudomonadati</taxon>
        <taxon>Myxococcota</taxon>
        <taxon>Polyangia</taxon>
        <taxon>Haliangiales</taxon>
        <taxon>Kofleriaceae</taxon>
        <taxon>Haliangium</taxon>
    </lineage>
</organism>
<dbReference type="KEGG" id="hoh:Hoch_3915"/>
<feature type="region of interest" description="Disordered" evidence="1">
    <location>
        <begin position="1"/>
        <end position="21"/>
    </location>
</feature>
<protein>
    <submittedName>
        <fullName evidence="2">Uncharacterized protein</fullName>
    </submittedName>
</protein>
<dbReference type="HOGENOM" id="CLU_1883508_0_0_7"/>
<evidence type="ECO:0000313" key="3">
    <source>
        <dbReference type="Proteomes" id="UP000001880"/>
    </source>
</evidence>
<dbReference type="RefSeq" id="WP_012829013.1">
    <property type="nucleotide sequence ID" value="NC_013440.1"/>
</dbReference>
<dbReference type="EMBL" id="CP001804">
    <property type="protein sequence ID" value="ACY16414.1"/>
    <property type="molecule type" value="Genomic_DNA"/>
</dbReference>
<feature type="compositionally biased region" description="Basic and acidic residues" evidence="1">
    <location>
        <begin position="76"/>
        <end position="85"/>
    </location>
</feature>
<evidence type="ECO:0000313" key="2">
    <source>
        <dbReference type="EMBL" id="ACY16414.1"/>
    </source>
</evidence>
<dbReference type="AlphaFoldDB" id="D0LZF2"/>
<keyword evidence="3" id="KW-1185">Reference proteome</keyword>
<feature type="compositionally biased region" description="Basic and acidic residues" evidence="1">
    <location>
        <begin position="95"/>
        <end position="104"/>
    </location>
</feature>
<feature type="region of interest" description="Disordered" evidence="1">
    <location>
        <begin position="124"/>
        <end position="159"/>
    </location>
</feature>
<feature type="compositionally biased region" description="Basic residues" evidence="1">
    <location>
        <begin position="1"/>
        <end position="13"/>
    </location>
</feature>
<reference evidence="2 3" key="1">
    <citation type="journal article" date="2010" name="Stand. Genomic Sci.">
        <title>Complete genome sequence of Haliangium ochraceum type strain (SMP-2).</title>
        <authorList>
            <consortium name="US DOE Joint Genome Institute (JGI-PGF)"/>
            <person name="Ivanova N."/>
            <person name="Daum C."/>
            <person name="Lang E."/>
            <person name="Abt B."/>
            <person name="Kopitz M."/>
            <person name="Saunders E."/>
            <person name="Lapidus A."/>
            <person name="Lucas S."/>
            <person name="Glavina Del Rio T."/>
            <person name="Nolan M."/>
            <person name="Tice H."/>
            <person name="Copeland A."/>
            <person name="Cheng J.F."/>
            <person name="Chen F."/>
            <person name="Bruce D."/>
            <person name="Goodwin L."/>
            <person name="Pitluck S."/>
            <person name="Mavromatis K."/>
            <person name="Pati A."/>
            <person name="Mikhailova N."/>
            <person name="Chen A."/>
            <person name="Palaniappan K."/>
            <person name="Land M."/>
            <person name="Hauser L."/>
            <person name="Chang Y.J."/>
            <person name="Jeffries C.D."/>
            <person name="Detter J.C."/>
            <person name="Brettin T."/>
            <person name="Rohde M."/>
            <person name="Goker M."/>
            <person name="Bristow J."/>
            <person name="Markowitz V."/>
            <person name="Eisen J.A."/>
            <person name="Hugenholtz P."/>
            <person name="Kyrpides N.C."/>
            <person name="Klenk H.P."/>
        </authorList>
    </citation>
    <scope>NUCLEOTIDE SEQUENCE [LARGE SCALE GENOMIC DNA]</scope>
    <source>
        <strain evidence="3">DSM 14365 / CIP 107738 / JCM 11303 / AJ 13395 / SMP-2</strain>
    </source>
</reference>